<dbReference type="InterPro" id="IPR022698">
    <property type="entry name" value="OrsD"/>
</dbReference>
<gene>
    <name evidence="3" type="ORF">FIBSPDRAFT_949579</name>
</gene>
<dbReference type="PROSITE" id="PS50157">
    <property type="entry name" value="ZINC_FINGER_C2H2_2"/>
    <property type="match status" value="1"/>
</dbReference>
<dbReference type="InterPro" id="IPR013087">
    <property type="entry name" value="Znf_C2H2_type"/>
</dbReference>
<proteinExistence type="predicted"/>
<dbReference type="GO" id="GO:0008270">
    <property type="term" value="F:zinc ion binding"/>
    <property type="evidence" value="ECO:0007669"/>
    <property type="project" value="UniProtKB-KW"/>
</dbReference>
<dbReference type="AlphaFoldDB" id="A0A166PHD5"/>
<organism evidence="3 4">
    <name type="scientific">Athelia psychrophila</name>
    <dbReference type="NCBI Taxonomy" id="1759441"/>
    <lineage>
        <taxon>Eukaryota</taxon>
        <taxon>Fungi</taxon>
        <taxon>Dikarya</taxon>
        <taxon>Basidiomycota</taxon>
        <taxon>Agaricomycotina</taxon>
        <taxon>Agaricomycetes</taxon>
        <taxon>Agaricomycetidae</taxon>
        <taxon>Atheliales</taxon>
        <taxon>Atheliaceae</taxon>
        <taxon>Athelia</taxon>
    </lineage>
</organism>
<keyword evidence="1" id="KW-0863">Zinc-finger</keyword>
<protein>
    <recommendedName>
        <fullName evidence="2">C2H2-type domain-containing protein</fullName>
    </recommendedName>
</protein>
<evidence type="ECO:0000256" key="1">
    <source>
        <dbReference type="PROSITE-ProRule" id="PRU00042"/>
    </source>
</evidence>
<evidence type="ECO:0000259" key="2">
    <source>
        <dbReference type="PROSITE" id="PS50157"/>
    </source>
</evidence>
<reference evidence="3 4" key="1">
    <citation type="journal article" date="2016" name="Mol. Biol. Evol.">
        <title>Comparative Genomics of Early-Diverging Mushroom-Forming Fungi Provides Insights into the Origins of Lignocellulose Decay Capabilities.</title>
        <authorList>
            <person name="Nagy L.G."/>
            <person name="Riley R."/>
            <person name="Tritt A."/>
            <person name="Adam C."/>
            <person name="Daum C."/>
            <person name="Floudas D."/>
            <person name="Sun H."/>
            <person name="Yadav J.S."/>
            <person name="Pangilinan J."/>
            <person name="Larsson K.H."/>
            <person name="Matsuura K."/>
            <person name="Barry K."/>
            <person name="Labutti K."/>
            <person name="Kuo R."/>
            <person name="Ohm R.A."/>
            <person name="Bhattacharya S.S."/>
            <person name="Shirouzu T."/>
            <person name="Yoshinaga Y."/>
            <person name="Martin F.M."/>
            <person name="Grigoriev I.V."/>
            <person name="Hibbett D.S."/>
        </authorList>
    </citation>
    <scope>NUCLEOTIDE SEQUENCE [LARGE SCALE GENOMIC DNA]</scope>
    <source>
        <strain evidence="3 4">CBS 109695</strain>
    </source>
</reference>
<evidence type="ECO:0000313" key="4">
    <source>
        <dbReference type="Proteomes" id="UP000076532"/>
    </source>
</evidence>
<dbReference type="EMBL" id="KV417516">
    <property type="protein sequence ID" value="KZP26093.1"/>
    <property type="molecule type" value="Genomic_DNA"/>
</dbReference>
<dbReference type="STRING" id="436010.A0A166PHD5"/>
<feature type="domain" description="C2H2-type" evidence="2">
    <location>
        <begin position="107"/>
        <end position="137"/>
    </location>
</feature>
<name>A0A166PHD5_9AGAM</name>
<dbReference type="Pfam" id="PF12013">
    <property type="entry name" value="OrsD"/>
    <property type="match status" value="1"/>
</dbReference>
<evidence type="ECO:0000313" key="3">
    <source>
        <dbReference type="EMBL" id="KZP26093.1"/>
    </source>
</evidence>
<keyword evidence="1" id="KW-0862">Zinc</keyword>
<dbReference type="Proteomes" id="UP000076532">
    <property type="component" value="Unassembled WGS sequence"/>
</dbReference>
<sequence length="225" mass="24866">MLIIHFVFKSSNTDQTLFRHPYLEQIGFVINNELKVLICEGCGCACTPKGIKDHLNKKHQNGKDKRSIDQAQVQAICDAQHITASLPIPDPTQVHLQFLGLRIHEGFGCAQCNYICGEVSSLETHYKQQADHPGQPPSSPPKIHYQHLTGRGKGSTFLKVTPRAVPTSTDILEDMIADLRKAANSAGGDPASKLNARQINPWMLTTKWYLHVEGADPLALKVRLG</sequence>
<keyword evidence="1" id="KW-0479">Metal-binding</keyword>
<accession>A0A166PHD5</accession>
<keyword evidence="4" id="KW-1185">Reference proteome</keyword>